<dbReference type="PATRIC" id="fig|2162.10.peg.399"/>
<dbReference type="EMBL" id="CP006933">
    <property type="protein sequence ID" value="AIS32772.1"/>
    <property type="molecule type" value="Genomic_DNA"/>
</dbReference>
<feature type="site" description="Participates in a stacking interaction with the thymidine ring of dTDP-4-oxo-6-deoxyglucose" evidence="1">
    <location>
        <position position="146"/>
    </location>
</feature>
<evidence type="ECO:0000313" key="4">
    <source>
        <dbReference type="EMBL" id="CEL24036.1"/>
    </source>
</evidence>
<name>A0A090I0V3_METFO</name>
<keyword evidence="5" id="KW-1185">Reference proteome</keyword>
<sequence>MVMVNKREIYKTFQEEFNGVFMIDGVKVKKLKVIPDERGWLMEILRCDDEIYKEFGQVYMTTAYPGVVKAWHFHKKQTDNFTCVNGMMKVALYDSREDSPTYGEVNEFFVGDKNPMLISVPPLVYHGFKAVGTETAFFVSVPTLPFNYDEPDEYRLDPDTDEIPYDWILDESKKHG</sequence>
<dbReference type="STRING" id="2162.BRM9_1968"/>
<dbReference type="Gene3D" id="2.60.120.10">
    <property type="entry name" value="Jelly Rolls"/>
    <property type="match status" value="1"/>
</dbReference>
<dbReference type="PANTHER" id="PTHR21047">
    <property type="entry name" value="DTDP-6-DEOXY-D-GLUCOSE-3,5 EPIMERASE"/>
    <property type="match status" value="1"/>
</dbReference>
<dbReference type="Pfam" id="PF00908">
    <property type="entry name" value="dTDP_sugar_isom"/>
    <property type="match status" value="1"/>
</dbReference>
<dbReference type="InterPro" id="IPR000888">
    <property type="entry name" value="RmlC-like"/>
</dbReference>
<reference evidence="4" key="3">
    <citation type="submission" date="2014-09" db="EMBL/GenBank/DDBJ databases">
        <authorList>
            <person name="Bishop-Lilly K.A."/>
            <person name="Broomall S.M."/>
            <person name="Chain P.S."/>
            <person name="Chertkov O."/>
            <person name="Coyne S.R."/>
            <person name="Daligault H.E."/>
            <person name="Davenport K.W."/>
            <person name="Erkkila T."/>
            <person name="Frey K.G."/>
            <person name="Gibbons H.S."/>
            <person name="Gu W."/>
            <person name="Jaissle J."/>
            <person name="Johnson S.L."/>
            <person name="Koroleva G.I."/>
            <person name="Ladner J.T."/>
            <person name="Lo C.-C."/>
            <person name="Minogue T.D."/>
            <person name="Munk C."/>
            <person name="Palacios G.F."/>
            <person name="Redden C.L."/>
            <person name="Rosenzweig C.N."/>
            <person name="Scholz M.B."/>
            <person name="Teshima H."/>
            <person name="Xu Y."/>
        </authorList>
    </citation>
    <scope>NUCLEOTIDE SEQUENCE</scope>
    <source>
        <strain evidence="4">Mb9</strain>
    </source>
</reference>
<reference evidence="3" key="2">
    <citation type="submission" date="2014-08" db="EMBL/GenBank/DDBJ databases">
        <authorList>
            <person name="Wibberg D."/>
        </authorList>
    </citation>
    <scope>NUCLEOTIDE SEQUENCE</scope>
</reference>
<dbReference type="EMBL" id="LN515531">
    <property type="protein sequence ID" value="CEA12523.1"/>
    <property type="molecule type" value="Genomic_DNA"/>
</dbReference>
<dbReference type="SUPFAM" id="SSF51182">
    <property type="entry name" value="RmlC-like cupins"/>
    <property type="match status" value="1"/>
</dbReference>
<dbReference type="EMBL" id="LN734822">
    <property type="protein sequence ID" value="CEL24036.1"/>
    <property type="molecule type" value="Genomic_DNA"/>
</dbReference>
<dbReference type="AlphaFoldDB" id="A0A090I0V3"/>
<dbReference type="GO" id="GO:0005829">
    <property type="term" value="C:cytosol"/>
    <property type="evidence" value="ECO:0007669"/>
    <property type="project" value="TreeGrafter"/>
</dbReference>
<dbReference type="InterPro" id="IPR011051">
    <property type="entry name" value="RmlC_Cupin_sf"/>
</dbReference>
<evidence type="ECO:0000256" key="1">
    <source>
        <dbReference type="PIRSR" id="PIRSR600888-3"/>
    </source>
</evidence>
<dbReference type="Proteomes" id="UP000029661">
    <property type="component" value="Chromosome"/>
</dbReference>
<accession>A0A090I0V3</accession>
<dbReference type="GO" id="GO:0008830">
    <property type="term" value="F:dTDP-4-dehydrorhamnose 3,5-epimerase activity"/>
    <property type="evidence" value="ECO:0007669"/>
    <property type="project" value="InterPro"/>
</dbReference>
<evidence type="ECO:0000313" key="2">
    <source>
        <dbReference type="EMBL" id="AIS32772.1"/>
    </source>
</evidence>
<proteinExistence type="predicted"/>
<dbReference type="Proteomes" id="UP000062768">
    <property type="component" value="Chromosome I"/>
</dbReference>
<protein>
    <submittedName>
        <fullName evidence="3">dTDP-4-dehydrorhamnose 3,5 epimerase</fullName>
    </submittedName>
    <submittedName>
        <fullName evidence="2">dTDP-4-dehydrorhamnose 3,5-epimerase RfbC</fullName>
    </submittedName>
</protein>
<organism evidence="3">
    <name type="scientific">Methanobacterium formicicum</name>
    <dbReference type="NCBI Taxonomy" id="2162"/>
    <lineage>
        <taxon>Archaea</taxon>
        <taxon>Methanobacteriati</taxon>
        <taxon>Methanobacteriota</taxon>
        <taxon>Methanomada group</taxon>
        <taxon>Methanobacteria</taxon>
        <taxon>Methanobacteriales</taxon>
        <taxon>Methanobacteriaceae</taxon>
        <taxon>Methanobacterium</taxon>
    </lineage>
</organism>
<dbReference type="PANTHER" id="PTHR21047:SF2">
    <property type="entry name" value="THYMIDINE DIPHOSPHO-4-KETO-RHAMNOSE 3,5-EPIMERASE"/>
    <property type="match status" value="1"/>
</dbReference>
<dbReference type="GO" id="GO:0000271">
    <property type="term" value="P:polysaccharide biosynthetic process"/>
    <property type="evidence" value="ECO:0007669"/>
    <property type="project" value="TreeGrafter"/>
</dbReference>
<evidence type="ECO:0000313" key="5">
    <source>
        <dbReference type="Proteomes" id="UP000062768"/>
    </source>
</evidence>
<reference evidence="2" key="1">
    <citation type="submission" date="2013-12" db="EMBL/GenBank/DDBJ databases">
        <title>The complete genome sequence of Methanobacterium sp. BRM9.</title>
        <authorList>
            <consortium name="Pastoral Greenhouse Gas Research Consortium"/>
            <person name="Kelly W.J."/>
            <person name="Leahy S.C."/>
            <person name="Perry R."/>
            <person name="Li D."/>
            <person name="Altermann E."/>
            <person name="Lambie S.C."/>
            <person name="Attwood G.T."/>
        </authorList>
    </citation>
    <scope>NUCLEOTIDE SEQUENCE [LARGE SCALE GENOMIC DNA]</scope>
    <source>
        <strain evidence="2">BRM9</strain>
    </source>
</reference>
<dbReference type="KEGG" id="mfc:BRM9_1968"/>
<dbReference type="InterPro" id="IPR014710">
    <property type="entry name" value="RmlC-like_jellyroll"/>
</dbReference>
<evidence type="ECO:0000313" key="3">
    <source>
        <dbReference type="EMBL" id="CEA12523.1"/>
    </source>
</evidence>
<gene>
    <name evidence="2" type="primary">rfbC</name>
    <name evidence="2" type="ORF">BRM9_1968</name>
    <name evidence="3" type="ORF">DSM1535_0158</name>
    <name evidence="4" type="ORF">MB9_0388</name>
</gene>
<dbReference type="KEGG" id="mfi:DSM1535_0158"/>